<dbReference type="GeneID" id="130472175"/>
<accession>A0ABM3RSP4</accession>
<reference evidence="2" key="1">
    <citation type="journal article" date="2021" name="Nat. Commun.">
        <title>Genomic analyses provide insights into spinach domestication and the genetic basis of agronomic traits.</title>
        <authorList>
            <person name="Cai X."/>
            <person name="Sun X."/>
            <person name="Xu C."/>
            <person name="Sun H."/>
            <person name="Wang X."/>
            <person name="Ge C."/>
            <person name="Zhang Z."/>
            <person name="Wang Q."/>
            <person name="Fei Z."/>
            <person name="Jiao C."/>
            <person name="Wang Q."/>
        </authorList>
    </citation>
    <scope>NUCLEOTIDE SEQUENCE [LARGE SCALE GENOMIC DNA]</scope>
    <source>
        <strain evidence="2">cv. Varoflay</strain>
    </source>
</reference>
<keyword evidence="2" id="KW-1185">Reference proteome</keyword>
<proteinExistence type="predicted"/>
<evidence type="ECO:0000256" key="1">
    <source>
        <dbReference type="SAM" id="MobiDB-lite"/>
    </source>
</evidence>
<gene>
    <name evidence="3" type="primary">LOC130472175</name>
</gene>
<dbReference type="RefSeq" id="XP_056698636.1">
    <property type="nucleotide sequence ID" value="XM_056842658.1"/>
</dbReference>
<name>A0ABM3RSP4_SPIOL</name>
<sequence>MFPLPFLEICLHSCLGDQGLLLVHHSTYLQNPFQFQKPNQNSNPFFLCFPVIQTITKNHREHHHCQPPPPFSFTSIISHLHHHLPASPPPPSPEKRDPTPPLFSLPSPQPLTQSRPCSFFCFFPCGTTSVAPPLPTTPVHPEPLPRLTLLPCSPLFFFLSPARCTTHAATPLPGHLTNPPRPTSASQPRRASDSAAQNRPTILKLLCFPAVVRPPLPLLCCSTAANQPPSPSPSCFGAVSRCCDTRAAAQPPLFPPLFVLCFAPPPPPLFPLLVAFPEPKNQILKPCFTALTNPKQKGMGPNSNGFW</sequence>
<organism evidence="2 3">
    <name type="scientific">Spinacia oleracea</name>
    <name type="common">Spinach</name>
    <dbReference type="NCBI Taxonomy" id="3562"/>
    <lineage>
        <taxon>Eukaryota</taxon>
        <taxon>Viridiplantae</taxon>
        <taxon>Streptophyta</taxon>
        <taxon>Embryophyta</taxon>
        <taxon>Tracheophyta</taxon>
        <taxon>Spermatophyta</taxon>
        <taxon>Magnoliopsida</taxon>
        <taxon>eudicotyledons</taxon>
        <taxon>Gunneridae</taxon>
        <taxon>Pentapetalae</taxon>
        <taxon>Caryophyllales</taxon>
        <taxon>Chenopodiaceae</taxon>
        <taxon>Chenopodioideae</taxon>
        <taxon>Anserineae</taxon>
        <taxon>Spinacia</taxon>
    </lineage>
</organism>
<evidence type="ECO:0000313" key="3">
    <source>
        <dbReference type="RefSeq" id="XP_056698636.1"/>
    </source>
</evidence>
<feature type="region of interest" description="Disordered" evidence="1">
    <location>
        <begin position="82"/>
        <end position="107"/>
    </location>
</feature>
<feature type="compositionally biased region" description="Polar residues" evidence="1">
    <location>
        <begin position="183"/>
        <end position="195"/>
    </location>
</feature>
<reference evidence="3" key="2">
    <citation type="submission" date="2025-08" db="UniProtKB">
        <authorList>
            <consortium name="RefSeq"/>
        </authorList>
    </citation>
    <scope>IDENTIFICATION</scope>
    <source>
        <tissue evidence="3">Leaf</tissue>
    </source>
</reference>
<evidence type="ECO:0000313" key="2">
    <source>
        <dbReference type="Proteomes" id="UP000813463"/>
    </source>
</evidence>
<dbReference type="Proteomes" id="UP000813463">
    <property type="component" value="Chromosome 4"/>
</dbReference>
<protein>
    <submittedName>
        <fullName evidence="3">Vegetative cell wall protein gp1-like</fullName>
    </submittedName>
</protein>
<feature type="region of interest" description="Disordered" evidence="1">
    <location>
        <begin position="169"/>
        <end position="195"/>
    </location>
</feature>